<gene>
    <name evidence="1" type="ORF">N7456_001301</name>
</gene>
<name>A0A9W9GDM7_9EURO</name>
<reference evidence="1" key="1">
    <citation type="submission" date="2022-11" db="EMBL/GenBank/DDBJ databases">
        <authorList>
            <person name="Petersen C."/>
        </authorList>
    </citation>
    <scope>NUCLEOTIDE SEQUENCE</scope>
    <source>
        <strain evidence="1">IBT 30069</strain>
    </source>
</reference>
<keyword evidence="2" id="KW-1185">Reference proteome</keyword>
<accession>A0A9W9GDM7</accession>
<proteinExistence type="predicted"/>
<comment type="caution">
    <text evidence="1">The sequence shown here is derived from an EMBL/GenBank/DDBJ whole genome shotgun (WGS) entry which is preliminary data.</text>
</comment>
<sequence length="436" mass="49634">MSPISGPLEALPPELRRHLLTMMEFNVLKALVHASPVYHEQYLLDRQWLLGQCVEKLLGCVNIEASLVCQSSTASFAQTRTRESITLVLESYKHLQGLANFSFIEESLPLDDIIWILLFHTSIVVPLANRYSAWALDNLAKKDEVNEANSSLVDASDSLSQSEETRIIRALYRLQLWCNLFGIGPHKEIDKPFYSGYSSIDLLTIHASHFEPWEIEEMHCVYLYSETIYRQIFDQIHWDVNERNPKFDAIRKDDDPEGSFDLDSNANTVAEDGFLNGMVTQGLELLHTITCRVTDHSELVLIMQDKLCLHTGLLAGDDLKGMGAEEERRRCAPSDQDLKEKEREPLPFQGDRIDGVYPPLAWTLLWGGTYSSITGDSLWDFMGGNGLRTWGYVMWDKERLEYMGAIEVLAKQIKEDSWLEDGDPRTSMGYGVEFGI</sequence>
<dbReference type="Proteomes" id="UP001149165">
    <property type="component" value="Unassembled WGS sequence"/>
</dbReference>
<dbReference type="EMBL" id="JAPQKH010000001">
    <property type="protein sequence ID" value="KAJ5116953.1"/>
    <property type="molecule type" value="Genomic_DNA"/>
</dbReference>
<reference evidence="1" key="2">
    <citation type="journal article" date="2023" name="IMA Fungus">
        <title>Comparative genomic study of the Penicillium genus elucidates a diverse pangenome and 15 lateral gene transfer events.</title>
        <authorList>
            <person name="Petersen C."/>
            <person name="Sorensen T."/>
            <person name="Nielsen M.R."/>
            <person name="Sondergaard T.E."/>
            <person name="Sorensen J.L."/>
            <person name="Fitzpatrick D.A."/>
            <person name="Frisvad J.C."/>
            <person name="Nielsen K.L."/>
        </authorList>
    </citation>
    <scope>NUCLEOTIDE SEQUENCE</scope>
    <source>
        <strain evidence="1">IBT 30069</strain>
    </source>
</reference>
<evidence type="ECO:0000313" key="2">
    <source>
        <dbReference type="Proteomes" id="UP001149165"/>
    </source>
</evidence>
<dbReference type="OrthoDB" id="4357552at2759"/>
<organism evidence="1 2">
    <name type="scientific">Penicillium angulare</name>
    <dbReference type="NCBI Taxonomy" id="116970"/>
    <lineage>
        <taxon>Eukaryota</taxon>
        <taxon>Fungi</taxon>
        <taxon>Dikarya</taxon>
        <taxon>Ascomycota</taxon>
        <taxon>Pezizomycotina</taxon>
        <taxon>Eurotiomycetes</taxon>
        <taxon>Eurotiomycetidae</taxon>
        <taxon>Eurotiales</taxon>
        <taxon>Aspergillaceae</taxon>
        <taxon>Penicillium</taxon>
    </lineage>
</organism>
<dbReference type="AlphaFoldDB" id="A0A9W9GDM7"/>
<protein>
    <submittedName>
        <fullName evidence="1">Uncharacterized protein</fullName>
    </submittedName>
</protein>
<evidence type="ECO:0000313" key="1">
    <source>
        <dbReference type="EMBL" id="KAJ5116953.1"/>
    </source>
</evidence>